<dbReference type="GO" id="GO:0009986">
    <property type="term" value="C:cell surface"/>
    <property type="evidence" value="ECO:0007669"/>
    <property type="project" value="UniProtKB-SubCell"/>
</dbReference>
<dbReference type="GO" id="GO:0009279">
    <property type="term" value="C:cell outer membrane"/>
    <property type="evidence" value="ECO:0007669"/>
    <property type="project" value="UniProtKB-SubCell"/>
</dbReference>
<dbReference type="SUPFAM" id="SSF50494">
    <property type="entry name" value="Trypsin-like serine proteases"/>
    <property type="match status" value="1"/>
</dbReference>
<keyword evidence="15" id="KW-0998">Cell outer membrane</keyword>
<evidence type="ECO:0000256" key="4">
    <source>
        <dbReference type="ARBA" id="ARBA00004613"/>
    </source>
</evidence>
<dbReference type="InterPro" id="IPR000710">
    <property type="entry name" value="Peptidase_S6"/>
</dbReference>
<dbReference type="OrthoDB" id="8610050at2"/>
<keyword evidence="6" id="KW-0964">Secreted</keyword>
<dbReference type="Pfam" id="PF24078">
    <property type="entry name" value="Beta-sol_PIC_HAP1_IgA0_2nd"/>
    <property type="match status" value="1"/>
</dbReference>
<comment type="caution">
    <text evidence="19">The sequence shown here is derived from an EMBL/GenBank/DDBJ whole genome shotgun (WGS) entry which is preliminary data.</text>
</comment>
<dbReference type="Pfam" id="PF03212">
    <property type="entry name" value="Pertactin"/>
    <property type="match status" value="1"/>
</dbReference>
<evidence type="ECO:0000256" key="12">
    <source>
        <dbReference type="ARBA" id="ARBA00022825"/>
    </source>
</evidence>
<keyword evidence="7" id="KW-0645">Protease</keyword>
<dbReference type="GO" id="GO:0006508">
    <property type="term" value="P:proteolysis"/>
    <property type="evidence" value="ECO:0007669"/>
    <property type="project" value="UniProtKB-KW"/>
</dbReference>
<dbReference type="PRINTS" id="PR00921">
    <property type="entry name" value="IGASERPTASE"/>
</dbReference>
<evidence type="ECO:0000259" key="17">
    <source>
        <dbReference type="PROSITE" id="PS51208"/>
    </source>
</evidence>
<dbReference type="RefSeq" id="WP_034615788.1">
    <property type="nucleotide sequence ID" value="NZ_JSUM01000012.1"/>
</dbReference>
<proteinExistence type="predicted"/>
<dbReference type="SMR" id="A0A0A3B9F2"/>
<name>A0A0A3B9F2_9PAST</name>
<dbReference type="InterPro" id="IPR004899">
    <property type="entry name" value="Pertactin_central"/>
</dbReference>
<keyword evidence="13" id="KW-0472">Membrane</keyword>
<evidence type="ECO:0000256" key="16">
    <source>
        <dbReference type="SAM" id="SignalP"/>
    </source>
</evidence>
<evidence type="ECO:0000256" key="14">
    <source>
        <dbReference type="ARBA" id="ARBA00023145"/>
    </source>
</evidence>
<dbReference type="InterPro" id="IPR036709">
    <property type="entry name" value="Autotransporte_beta_dom_sf"/>
</dbReference>
<dbReference type="Gene3D" id="2.40.128.130">
    <property type="entry name" value="Autotransporter beta-domain"/>
    <property type="match status" value="1"/>
</dbReference>
<keyword evidence="8" id="KW-0812">Transmembrane</keyword>
<dbReference type="InterPro" id="IPR050909">
    <property type="entry name" value="Bact_Autotransporter_VF"/>
</dbReference>
<dbReference type="InterPro" id="IPR057393">
    <property type="entry name" value="PIC_HAP1_IgA0_b-sol2"/>
</dbReference>
<evidence type="ECO:0000256" key="11">
    <source>
        <dbReference type="ARBA" id="ARBA00022801"/>
    </source>
</evidence>
<dbReference type="InterPro" id="IPR009003">
    <property type="entry name" value="Peptidase_S1_PA"/>
</dbReference>
<dbReference type="PROSITE" id="PS51208">
    <property type="entry name" value="AUTOTRANSPORTER"/>
    <property type="match status" value="1"/>
</dbReference>
<protein>
    <recommendedName>
        <fullName evidence="21">Autotransporter domain-containing protein</fullName>
    </recommendedName>
</protein>
<reference evidence="19 20" key="1">
    <citation type="submission" date="2014-11" db="EMBL/GenBank/DDBJ databases">
        <title>Draft genome sequence of Chelonobacter oris 1662T, associated with respiratory disease in Hermann's Tortoises.</title>
        <authorList>
            <person name="Kudirkiene E."/>
            <person name="Hansen M.J."/>
            <person name="Bojesen A.M."/>
        </authorList>
    </citation>
    <scope>NUCLEOTIDE SEQUENCE [LARGE SCALE GENOMIC DNA]</scope>
    <source>
        <strain evidence="19 20">1662</strain>
    </source>
</reference>
<dbReference type="AlphaFoldDB" id="A0A0A3B9F2"/>
<evidence type="ECO:0000256" key="8">
    <source>
        <dbReference type="ARBA" id="ARBA00022692"/>
    </source>
</evidence>
<dbReference type="InterPro" id="IPR030396">
    <property type="entry name" value="Peptidase_S6_dom"/>
</dbReference>
<keyword evidence="12" id="KW-0720">Serine protease</keyword>
<evidence type="ECO:0000256" key="3">
    <source>
        <dbReference type="ARBA" id="ARBA00004571"/>
    </source>
</evidence>
<evidence type="ECO:0000313" key="20">
    <source>
        <dbReference type="Proteomes" id="UP000030380"/>
    </source>
</evidence>
<feature type="domain" description="Autotransporter" evidence="17">
    <location>
        <begin position="1002"/>
        <end position="1259"/>
    </location>
</feature>
<dbReference type="PROSITE" id="PS51691">
    <property type="entry name" value="PEPTIDASE_S6"/>
    <property type="match status" value="1"/>
</dbReference>
<evidence type="ECO:0000256" key="15">
    <source>
        <dbReference type="ARBA" id="ARBA00023237"/>
    </source>
</evidence>
<dbReference type="NCBIfam" id="TIGR01414">
    <property type="entry name" value="autotrans_barl"/>
    <property type="match status" value="1"/>
</dbReference>
<evidence type="ECO:0000256" key="6">
    <source>
        <dbReference type="ARBA" id="ARBA00022525"/>
    </source>
</evidence>
<dbReference type="InterPro" id="IPR006315">
    <property type="entry name" value="OM_autotransptr_brl_dom"/>
</dbReference>
<gene>
    <name evidence="19" type="ORF">OA57_07500</name>
</gene>
<dbReference type="Gene3D" id="3.30.160.280">
    <property type="match status" value="1"/>
</dbReference>
<evidence type="ECO:0000256" key="5">
    <source>
        <dbReference type="ARBA" id="ARBA00022452"/>
    </source>
</evidence>
<keyword evidence="5" id="KW-1134">Transmembrane beta strand</keyword>
<dbReference type="InterPro" id="IPR011050">
    <property type="entry name" value="Pectin_lyase_fold/virulence"/>
</dbReference>
<dbReference type="SMART" id="SM00869">
    <property type="entry name" value="Autotransporter"/>
    <property type="match status" value="1"/>
</dbReference>
<dbReference type="Proteomes" id="UP000030380">
    <property type="component" value="Unassembled WGS sequence"/>
</dbReference>
<evidence type="ECO:0000256" key="10">
    <source>
        <dbReference type="ARBA" id="ARBA00022764"/>
    </source>
</evidence>
<evidence type="ECO:0000256" key="7">
    <source>
        <dbReference type="ARBA" id="ARBA00022670"/>
    </source>
</evidence>
<evidence type="ECO:0000256" key="2">
    <source>
        <dbReference type="ARBA" id="ARBA00004418"/>
    </source>
</evidence>
<evidence type="ECO:0000256" key="1">
    <source>
        <dbReference type="ARBA" id="ARBA00004241"/>
    </source>
</evidence>
<comment type="subcellular location">
    <subcellularLocation>
        <location evidence="3">Cell outer membrane</location>
        <topology evidence="3">Multi-pass membrane protein</topology>
    </subcellularLocation>
    <subcellularLocation>
        <location evidence="1">Cell surface</location>
    </subcellularLocation>
    <subcellularLocation>
        <location evidence="2">Periplasm</location>
    </subcellularLocation>
    <subcellularLocation>
        <location evidence="4">Secreted</location>
    </subcellularLocation>
</comment>
<keyword evidence="20" id="KW-1185">Reference proteome</keyword>
<evidence type="ECO:0008006" key="21">
    <source>
        <dbReference type="Google" id="ProtNLM"/>
    </source>
</evidence>
<dbReference type="InterPro" id="IPR005546">
    <property type="entry name" value="Autotransporte_beta"/>
</dbReference>
<evidence type="ECO:0000256" key="13">
    <source>
        <dbReference type="ARBA" id="ARBA00023136"/>
    </source>
</evidence>
<dbReference type="GO" id="GO:0004252">
    <property type="term" value="F:serine-type endopeptidase activity"/>
    <property type="evidence" value="ECO:0007669"/>
    <property type="project" value="InterPro"/>
</dbReference>
<dbReference type="STRING" id="505317.OA57_07500"/>
<feature type="chain" id="PRO_5002009290" description="Autotransporter domain-containing protein" evidence="16">
    <location>
        <begin position="24"/>
        <end position="1259"/>
    </location>
</feature>
<dbReference type="PANTHER" id="PTHR12338">
    <property type="entry name" value="AUTOTRANSPORTER"/>
    <property type="match status" value="1"/>
</dbReference>
<accession>A0A0A3B9F2</accession>
<dbReference type="GO" id="GO:0042597">
    <property type="term" value="C:periplasmic space"/>
    <property type="evidence" value="ECO:0007669"/>
    <property type="project" value="UniProtKB-SubCell"/>
</dbReference>
<feature type="domain" description="Peptidase S6" evidence="18">
    <location>
        <begin position="24"/>
        <end position="277"/>
    </location>
</feature>
<dbReference type="Gene3D" id="2.160.20.20">
    <property type="match status" value="2"/>
</dbReference>
<sequence>MSFKPNKLAVLISTALLSYPAFTSIVRDDISYQIFRDFAENKGEFIPGSTDFEIFTNNGTLVGVLNKAPMIDFSSVNTFGPPGVATLVNQQYVAGVKHNRGYQNIYFGSSGNNPDYLRQRYELVDRNEHNTKDLHIPRLHKYVTDVAPIAITDAGMSSNVYKNQTRFPIFYRLGSGDQQVRDSSGKNTWVAGSYTFLTGGTVRTPVFSNATFYNENGALYDKNNEPLAMQGQPGDSGSPLFGWDTTLGKWVIVGVLHGIAGNTSNWWIVVDKPFAEQHFKTDQAPDIQNSGDLIWKRDTADKLGNNGGTSVLTQTSELSWHVKLADSESNNHKQSLNHGQNVNLNGSGTITLSDNINQGAGGLTFNGDYTVKPETNQTWVGAGVNIAKDNTVTWQVNGIDNDFLHKIGEGTLVVNAEGKNHGNLSVGDGTVILKQQAGDQSAVQAFDKIQIVSGRPTVVLSDNKQVNPDNIYFGFRGGRLDLNGNDFAFSRIRNVDNGAQIVNHHQQKAATVNITGVTDTPIYTWNNSQRGTIGTLYKYINTHRGNRIDYFILKKSTYSWFPTNAAGNNDWAFAGHEEAKAKDTVLSQQNKAVFLGVLGETDAAKHNGKLNFHYHSPIDGGIYTLAGGSNLNGEIKVEKGTLLLSGRPTPHAGNITIDSDWITTHFKAARFIAANGAALQLGNYANLEGDLSAEKNSKISLGYINDKNAARNSLQCTLNDGSGLVNCHQNALSETLYTALPPAKVNGNITLAESAVLNLGKTDFSGKIQAEKTSRTQIGHDAVWNMTDNSTLGILEMDNGSSVNLNGNSDTNRFHTLTINSDLNGSGQFVLNADLAAQKSDRIVVNGLAKGHYLLKLGTIGEKAASSSGFLPLLTLNHARQDWEAITVALPNHYLDIGAYRYVLTRKNKHFALYNALQPTLASKDAPLPSATETGTIAADEATDSITAESGVESRATPNADISIRQQQWTSRTVNTALSDHAARINQLNKQQRQLNQYLQRLNGSNSGVWLNADHEEMRYNSDNYRTYKQRLATRQIGADKAMPFNRGDWLSGIAFTHSRANNTFAENQNGNSIQHTFSWYNKVIFDNRFYLTSVISYHDLNARLNRQKIRQNAITATIGFGQRLQLGSIGVTPSADVSYYRLAAGDYRHENIRFHSDSMDFWQLRTGIMLDKTFAITAKANLKLYSAFNYVQNFHEQQTLYADNHAFGATLFKNRVESELGAVFGLGKRFNITLKGGYAHGDAIQSQFNAGVDVKYRW</sequence>
<evidence type="ECO:0000256" key="9">
    <source>
        <dbReference type="ARBA" id="ARBA00022729"/>
    </source>
</evidence>
<evidence type="ECO:0000313" key="19">
    <source>
        <dbReference type="EMBL" id="KGQ70169.1"/>
    </source>
</evidence>
<keyword evidence="10" id="KW-0574">Periplasm</keyword>
<dbReference type="PANTHER" id="PTHR12338:SF9">
    <property type="entry name" value="IMMUNOGLOBULIN A1 PROTEASE AUTOTRANSPORTER"/>
    <property type="match status" value="1"/>
</dbReference>
<keyword evidence="9 16" id="KW-0732">Signal</keyword>
<feature type="signal peptide" evidence="16">
    <location>
        <begin position="1"/>
        <end position="23"/>
    </location>
</feature>
<keyword evidence="14" id="KW-0865">Zymogen</keyword>
<dbReference type="SUPFAM" id="SSF51126">
    <property type="entry name" value="Pectin lyase-like"/>
    <property type="match status" value="1"/>
</dbReference>
<dbReference type="EMBL" id="JSUM01000012">
    <property type="protein sequence ID" value="KGQ70169.1"/>
    <property type="molecule type" value="Genomic_DNA"/>
</dbReference>
<dbReference type="InterPro" id="IPR012332">
    <property type="entry name" value="Autotransporter_pectin_lyase_C"/>
</dbReference>
<organism evidence="19 20">
    <name type="scientific">Chelonobacter oris</name>
    <dbReference type="NCBI Taxonomy" id="505317"/>
    <lineage>
        <taxon>Bacteria</taxon>
        <taxon>Pseudomonadati</taxon>
        <taxon>Pseudomonadota</taxon>
        <taxon>Gammaproteobacteria</taxon>
        <taxon>Pasteurellales</taxon>
        <taxon>Pasteurellaceae</taxon>
        <taxon>Chelonobacter</taxon>
    </lineage>
</organism>
<evidence type="ECO:0000259" key="18">
    <source>
        <dbReference type="PROSITE" id="PS51691"/>
    </source>
</evidence>
<dbReference type="Gene3D" id="2.40.10.120">
    <property type="match status" value="1"/>
</dbReference>
<dbReference type="Pfam" id="PF02395">
    <property type="entry name" value="Peptidase_S6"/>
    <property type="match status" value="1"/>
</dbReference>
<dbReference type="SUPFAM" id="SSF103515">
    <property type="entry name" value="Autotransporter"/>
    <property type="match status" value="1"/>
</dbReference>
<keyword evidence="11" id="KW-0378">Hydrolase</keyword>
<dbReference type="GO" id="GO:0005576">
    <property type="term" value="C:extracellular region"/>
    <property type="evidence" value="ECO:0007669"/>
    <property type="project" value="UniProtKB-SubCell"/>
</dbReference>